<comment type="caution">
    <text evidence="2">The sequence shown here is derived from an EMBL/GenBank/DDBJ whole genome shotgun (WGS) entry which is preliminary data.</text>
</comment>
<evidence type="ECO:0000313" key="2">
    <source>
        <dbReference type="EMBL" id="KAF2424220.1"/>
    </source>
</evidence>
<proteinExistence type="predicted"/>
<dbReference type="Proteomes" id="UP000800235">
    <property type="component" value="Unassembled WGS sequence"/>
</dbReference>
<gene>
    <name evidence="2" type="ORF">EJ08DRAFT_418987</name>
</gene>
<dbReference type="EMBL" id="MU007076">
    <property type="protein sequence ID" value="KAF2424220.1"/>
    <property type="molecule type" value="Genomic_DNA"/>
</dbReference>
<accession>A0A9P4NJP3</accession>
<evidence type="ECO:0000256" key="1">
    <source>
        <dbReference type="SAM" id="MobiDB-lite"/>
    </source>
</evidence>
<feature type="region of interest" description="Disordered" evidence="1">
    <location>
        <begin position="206"/>
        <end position="247"/>
    </location>
</feature>
<keyword evidence="3" id="KW-1185">Reference proteome</keyword>
<reference evidence="2" key="1">
    <citation type="journal article" date="2020" name="Stud. Mycol.">
        <title>101 Dothideomycetes genomes: a test case for predicting lifestyles and emergence of pathogens.</title>
        <authorList>
            <person name="Haridas S."/>
            <person name="Albert R."/>
            <person name="Binder M."/>
            <person name="Bloem J."/>
            <person name="Labutti K."/>
            <person name="Salamov A."/>
            <person name="Andreopoulos B."/>
            <person name="Baker S."/>
            <person name="Barry K."/>
            <person name="Bills G."/>
            <person name="Bluhm B."/>
            <person name="Cannon C."/>
            <person name="Castanera R."/>
            <person name="Culley D."/>
            <person name="Daum C."/>
            <person name="Ezra D."/>
            <person name="Gonzalez J."/>
            <person name="Henrissat B."/>
            <person name="Kuo A."/>
            <person name="Liang C."/>
            <person name="Lipzen A."/>
            <person name="Lutzoni F."/>
            <person name="Magnuson J."/>
            <person name="Mondo S."/>
            <person name="Nolan M."/>
            <person name="Ohm R."/>
            <person name="Pangilinan J."/>
            <person name="Park H.-J."/>
            <person name="Ramirez L."/>
            <person name="Alfaro M."/>
            <person name="Sun H."/>
            <person name="Tritt A."/>
            <person name="Yoshinaga Y."/>
            <person name="Zwiers L.-H."/>
            <person name="Turgeon B."/>
            <person name="Goodwin S."/>
            <person name="Spatafora J."/>
            <person name="Crous P."/>
            <person name="Grigoriev I."/>
        </authorList>
    </citation>
    <scope>NUCLEOTIDE SEQUENCE</scope>
    <source>
        <strain evidence="2">CBS 130266</strain>
    </source>
</reference>
<dbReference type="AlphaFoldDB" id="A0A9P4NJP3"/>
<dbReference type="OrthoDB" id="5427833at2759"/>
<organism evidence="2 3">
    <name type="scientific">Tothia fuscella</name>
    <dbReference type="NCBI Taxonomy" id="1048955"/>
    <lineage>
        <taxon>Eukaryota</taxon>
        <taxon>Fungi</taxon>
        <taxon>Dikarya</taxon>
        <taxon>Ascomycota</taxon>
        <taxon>Pezizomycotina</taxon>
        <taxon>Dothideomycetes</taxon>
        <taxon>Pleosporomycetidae</taxon>
        <taxon>Venturiales</taxon>
        <taxon>Cylindrosympodiaceae</taxon>
        <taxon>Tothia</taxon>
    </lineage>
</organism>
<feature type="compositionally biased region" description="Low complexity" evidence="1">
    <location>
        <begin position="206"/>
        <end position="231"/>
    </location>
</feature>
<sequence length="275" mass="27725">MPTTTPLPAPRLLPRKKGSRTSNLVALLSLTTLTSAVSLSDFSPLLNDLPSACNDAYYTTIPGCTVADFSASRNTCTKACLSGLVQINALVSTTCADADVEETSIVGLFKLGKAIQLLCNVAVVTTTTGLGVGGGAGGRGTVTMSMTSKTASIGQSTMILSSIPPVTSGLVTDTSVQIKPSSTSIALSTTPTITTSATPTTSSILVDTSSKTSTTTTSKTSPSSDAAQSQRSGDRGSGGGSPFDNIDNSSASSLHTIRGLIGSSLVAIILGAYLF</sequence>
<evidence type="ECO:0000313" key="3">
    <source>
        <dbReference type="Proteomes" id="UP000800235"/>
    </source>
</evidence>
<name>A0A9P4NJP3_9PEZI</name>
<protein>
    <submittedName>
        <fullName evidence="2">Uncharacterized protein</fullName>
    </submittedName>
</protein>